<evidence type="ECO:0000256" key="4">
    <source>
        <dbReference type="ARBA" id="ARBA00023180"/>
    </source>
</evidence>
<dbReference type="InterPro" id="IPR012674">
    <property type="entry name" value="Calycin"/>
</dbReference>
<name>A0AAN8AD67_ELEMC</name>
<accession>A0AAN8AD67</accession>
<evidence type="ECO:0000256" key="1">
    <source>
        <dbReference type="ARBA" id="ARBA00004613"/>
    </source>
</evidence>
<evidence type="ECO:0000313" key="8">
    <source>
        <dbReference type="Proteomes" id="UP001346869"/>
    </source>
</evidence>
<feature type="chain" id="PRO_5042885058" evidence="6">
    <location>
        <begin position="19"/>
        <end position="253"/>
    </location>
</feature>
<proteinExistence type="predicted"/>
<dbReference type="EMBL" id="JAUZQC010000018">
    <property type="protein sequence ID" value="KAK5855523.1"/>
    <property type="molecule type" value="Genomic_DNA"/>
</dbReference>
<keyword evidence="4" id="KW-0325">Glycoprotein</keyword>
<evidence type="ECO:0000256" key="5">
    <source>
        <dbReference type="SAM" id="MobiDB-lite"/>
    </source>
</evidence>
<keyword evidence="8" id="KW-1185">Reference proteome</keyword>
<keyword evidence="3 6" id="KW-0732">Signal</keyword>
<comment type="subcellular location">
    <subcellularLocation>
        <location evidence="1">Secreted</location>
    </subcellularLocation>
</comment>
<dbReference type="PANTHER" id="PTHR11967">
    <property type="entry name" value="ALPHA-1-ACID GLYCOPROTEIN"/>
    <property type="match status" value="1"/>
</dbReference>
<dbReference type="GO" id="GO:0005576">
    <property type="term" value="C:extracellular region"/>
    <property type="evidence" value="ECO:0007669"/>
    <property type="project" value="UniProtKB-SubCell"/>
</dbReference>
<evidence type="ECO:0000256" key="6">
    <source>
        <dbReference type="SAM" id="SignalP"/>
    </source>
</evidence>
<dbReference type="AlphaFoldDB" id="A0AAN8AD67"/>
<keyword evidence="2" id="KW-0964">Secreted</keyword>
<dbReference type="PANTHER" id="PTHR11967:SF2">
    <property type="entry name" value="ALPHA-1-ACID GLYCOPROTEIN 1"/>
    <property type="match status" value="1"/>
</dbReference>
<dbReference type="Proteomes" id="UP001346869">
    <property type="component" value="Unassembled WGS sequence"/>
</dbReference>
<comment type="caution">
    <text evidence="7">The sequence shown here is derived from an EMBL/GenBank/DDBJ whole genome shotgun (WGS) entry which is preliminary data.</text>
</comment>
<feature type="region of interest" description="Disordered" evidence="5">
    <location>
        <begin position="23"/>
        <end position="66"/>
    </location>
</feature>
<gene>
    <name evidence="7" type="ORF">PBY51_005620</name>
</gene>
<protein>
    <submittedName>
        <fullName evidence="7">Uncharacterized protein</fullName>
    </submittedName>
</protein>
<organism evidence="7 8">
    <name type="scientific">Eleginops maclovinus</name>
    <name type="common">Patagonian blennie</name>
    <name type="synonym">Eleginus maclovinus</name>
    <dbReference type="NCBI Taxonomy" id="56733"/>
    <lineage>
        <taxon>Eukaryota</taxon>
        <taxon>Metazoa</taxon>
        <taxon>Chordata</taxon>
        <taxon>Craniata</taxon>
        <taxon>Vertebrata</taxon>
        <taxon>Euteleostomi</taxon>
        <taxon>Actinopterygii</taxon>
        <taxon>Neopterygii</taxon>
        <taxon>Teleostei</taxon>
        <taxon>Neoteleostei</taxon>
        <taxon>Acanthomorphata</taxon>
        <taxon>Eupercaria</taxon>
        <taxon>Perciformes</taxon>
        <taxon>Notothenioidei</taxon>
        <taxon>Eleginopidae</taxon>
        <taxon>Eleginops</taxon>
    </lineage>
</organism>
<reference evidence="7 8" key="2">
    <citation type="journal article" date="2023" name="Mol. Biol. Evol.">
        <title>Genomics of Secondarily Temperate Adaptation in the Only Non-Antarctic Icefish.</title>
        <authorList>
            <person name="Rivera-Colon A.G."/>
            <person name="Rayamajhi N."/>
            <person name="Minhas B.F."/>
            <person name="Madrigal G."/>
            <person name="Bilyk K.T."/>
            <person name="Yoon V."/>
            <person name="Hune M."/>
            <person name="Gregory S."/>
            <person name="Cheng C.H.C."/>
            <person name="Catchen J.M."/>
        </authorList>
    </citation>
    <scope>NUCLEOTIDE SEQUENCE [LARGE SCALE GENOMIC DNA]</scope>
    <source>
        <strain evidence="7">JMC-PN-2008</strain>
    </source>
</reference>
<sequence length="253" mass="28840">MSVFKGALLLLLLVAASAKPDHAHDHAAHDHAAHDHDHAAHNHSSHDHTAHDHDHAAHDHAAHDHCQKLKKVAKEDIHQIFGDWVLVWSVSDHKDGQDLLKNVSSSHVEMRLVGANDTLMFNERNVYRDNKCINYYINISTEHLNNPEDTMQHLHGKMETDGVFSLYNDTVEVGVYETCPNCMMMVFKDSAGRYLLNYRKEGHHQDVDHMKADHEKHRKLAECLGFKHDEPYISDGVIYVCNKKSSPEEPHIA</sequence>
<dbReference type="Gene3D" id="2.40.128.20">
    <property type="match status" value="1"/>
</dbReference>
<evidence type="ECO:0000313" key="7">
    <source>
        <dbReference type="EMBL" id="KAK5855523.1"/>
    </source>
</evidence>
<feature type="signal peptide" evidence="6">
    <location>
        <begin position="1"/>
        <end position="18"/>
    </location>
</feature>
<reference evidence="7 8" key="1">
    <citation type="journal article" date="2023" name="Genes (Basel)">
        <title>Chromosome-Level Genome Assembly and Circadian Gene Repertoire of the Patagonia Blennie Eleginops maclovinus-The Closest Ancestral Proxy of Antarctic Cryonotothenioids.</title>
        <authorList>
            <person name="Cheng C.C."/>
            <person name="Rivera-Colon A.G."/>
            <person name="Minhas B.F."/>
            <person name="Wilson L."/>
            <person name="Rayamajhi N."/>
            <person name="Vargas-Chacoff L."/>
            <person name="Catchen J.M."/>
        </authorList>
    </citation>
    <scope>NUCLEOTIDE SEQUENCE [LARGE SCALE GENOMIC DNA]</scope>
    <source>
        <strain evidence="7">JMC-PN-2008</strain>
    </source>
</reference>
<evidence type="ECO:0000256" key="3">
    <source>
        <dbReference type="ARBA" id="ARBA00022729"/>
    </source>
</evidence>
<evidence type="ECO:0000256" key="2">
    <source>
        <dbReference type="ARBA" id="ARBA00022525"/>
    </source>
</evidence>